<dbReference type="SUPFAM" id="SSF52540">
    <property type="entry name" value="P-loop containing nucleoside triphosphate hydrolases"/>
    <property type="match status" value="1"/>
</dbReference>
<accession>A0A2A9E7K8</accession>
<sequence length="253" mass="26166">MGRPHLPGLIRRRSSPRGPSGPPEAVPLVTTRGVGVHLDGTDLLAPVTLGVEAGQALAVRGPNGSGKTTLLRTVAGLTAPTVGTVLVGGLPPDDRDVRFRSRLAALVGPPPLAGNLTLLEHLALVGASWGASVPSATGRGRDLLAALGAERLAARFPHELSSGQGQLFALALTLVRPFDVLLLDEPEQRLDPDRLEAVARLVRTRVDAGAALLVASHSPVFVDLVADTTIDLGVAAQPRSGDDAGHDYDLLRG</sequence>
<evidence type="ECO:0000256" key="5">
    <source>
        <dbReference type="ARBA" id="ARBA00022840"/>
    </source>
</evidence>
<keyword evidence="6" id="KW-0046">Antibiotic resistance</keyword>
<dbReference type="RefSeq" id="WP_098455230.1">
    <property type="nucleotide sequence ID" value="NZ_PDJG01000001.1"/>
</dbReference>
<dbReference type="Proteomes" id="UP000225548">
    <property type="component" value="Unassembled WGS sequence"/>
</dbReference>
<dbReference type="OrthoDB" id="6198786at2"/>
<evidence type="ECO:0000256" key="6">
    <source>
        <dbReference type="ARBA" id="ARBA00023251"/>
    </source>
</evidence>
<comment type="caution">
    <text evidence="9">The sequence shown here is derived from an EMBL/GenBank/DDBJ whole genome shotgun (WGS) entry which is preliminary data.</text>
</comment>
<dbReference type="Gene3D" id="3.40.50.300">
    <property type="entry name" value="P-loop containing nucleotide triphosphate hydrolases"/>
    <property type="match status" value="1"/>
</dbReference>
<evidence type="ECO:0000256" key="2">
    <source>
        <dbReference type="ARBA" id="ARBA00005417"/>
    </source>
</evidence>
<evidence type="ECO:0000313" key="10">
    <source>
        <dbReference type="Proteomes" id="UP000225548"/>
    </source>
</evidence>
<keyword evidence="10" id="KW-1185">Reference proteome</keyword>
<dbReference type="GO" id="GO:0005524">
    <property type="term" value="F:ATP binding"/>
    <property type="evidence" value="ECO:0007669"/>
    <property type="project" value="UniProtKB-KW"/>
</dbReference>
<dbReference type="InterPro" id="IPR027417">
    <property type="entry name" value="P-loop_NTPase"/>
</dbReference>
<keyword evidence="5" id="KW-0067">ATP-binding</keyword>
<comment type="subcellular location">
    <subcellularLocation>
        <location evidence="1">Cell membrane</location>
        <topology evidence="1">Peripheral membrane protein</topology>
    </subcellularLocation>
</comment>
<organism evidence="9 10">
    <name type="scientific">Sanguibacter antarcticus</name>
    <dbReference type="NCBI Taxonomy" id="372484"/>
    <lineage>
        <taxon>Bacteria</taxon>
        <taxon>Bacillati</taxon>
        <taxon>Actinomycetota</taxon>
        <taxon>Actinomycetes</taxon>
        <taxon>Micrococcales</taxon>
        <taxon>Sanguibacteraceae</taxon>
        <taxon>Sanguibacter</taxon>
    </lineage>
</organism>
<evidence type="ECO:0000256" key="4">
    <source>
        <dbReference type="ARBA" id="ARBA00022741"/>
    </source>
</evidence>
<protein>
    <submittedName>
        <fullName evidence="9">ABC transporter family protein</fullName>
    </submittedName>
</protein>
<keyword evidence="4" id="KW-0547">Nucleotide-binding</keyword>
<evidence type="ECO:0000256" key="7">
    <source>
        <dbReference type="SAM" id="MobiDB-lite"/>
    </source>
</evidence>
<dbReference type="InterPro" id="IPR003593">
    <property type="entry name" value="AAA+_ATPase"/>
</dbReference>
<dbReference type="AlphaFoldDB" id="A0A2A9E7K8"/>
<dbReference type="Pfam" id="PF00005">
    <property type="entry name" value="ABC_tran"/>
    <property type="match status" value="1"/>
</dbReference>
<dbReference type="GO" id="GO:0046677">
    <property type="term" value="P:response to antibiotic"/>
    <property type="evidence" value="ECO:0007669"/>
    <property type="project" value="UniProtKB-KW"/>
</dbReference>
<dbReference type="PROSITE" id="PS50893">
    <property type="entry name" value="ABC_TRANSPORTER_2"/>
    <property type="match status" value="1"/>
</dbReference>
<evidence type="ECO:0000256" key="3">
    <source>
        <dbReference type="ARBA" id="ARBA00022448"/>
    </source>
</evidence>
<evidence type="ECO:0000313" key="9">
    <source>
        <dbReference type="EMBL" id="PFG34150.1"/>
    </source>
</evidence>
<dbReference type="GO" id="GO:0016887">
    <property type="term" value="F:ATP hydrolysis activity"/>
    <property type="evidence" value="ECO:0007669"/>
    <property type="project" value="InterPro"/>
</dbReference>
<evidence type="ECO:0000256" key="1">
    <source>
        <dbReference type="ARBA" id="ARBA00004202"/>
    </source>
</evidence>
<name>A0A2A9E7K8_9MICO</name>
<dbReference type="SMART" id="SM00382">
    <property type="entry name" value="AAA"/>
    <property type="match status" value="1"/>
</dbReference>
<reference evidence="9 10" key="1">
    <citation type="submission" date="2017-10" db="EMBL/GenBank/DDBJ databases">
        <title>Sequencing the genomes of 1000 actinobacteria strains.</title>
        <authorList>
            <person name="Klenk H.-P."/>
        </authorList>
    </citation>
    <scope>NUCLEOTIDE SEQUENCE [LARGE SCALE GENOMIC DNA]</scope>
    <source>
        <strain evidence="9 10">DSM 18966</strain>
    </source>
</reference>
<gene>
    <name evidence="9" type="ORF">ATL42_2053</name>
</gene>
<dbReference type="GO" id="GO:0005886">
    <property type="term" value="C:plasma membrane"/>
    <property type="evidence" value="ECO:0007669"/>
    <property type="project" value="UniProtKB-SubCell"/>
</dbReference>
<dbReference type="EMBL" id="PDJG01000001">
    <property type="protein sequence ID" value="PFG34150.1"/>
    <property type="molecule type" value="Genomic_DNA"/>
</dbReference>
<keyword evidence="3" id="KW-0813">Transport</keyword>
<feature type="region of interest" description="Disordered" evidence="7">
    <location>
        <begin position="1"/>
        <end position="25"/>
    </location>
</feature>
<dbReference type="InterPro" id="IPR003439">
    <property type="entry name" value="ABC_transporter-like_ATP-bd"/>
</dbReference>
<proteinExistence type="inferred from homology"/>
<dbReference type="PANTHER" id="PTHR42711:SF5">
    <property type="entry name" value="ABC TRANSPORTER ATP-BINDING PROTEIN NATA"/>
    <property type="match status" value="1"/>
</dbReference>
<dbReference type="InterPro" id="IPR050763">
    <property type="entry name" value="ABC_transporter_ATP-binding"/>
</dbReference>
<comment type="similarity">
    <text evidence="2">Belongs to the ABC transporter superfamily.</text>
</comment>
<evidence type="ECO:0000259" key="8">
    <source>
        <dbReference type="PROSITE" id="PS50893"/>
    </source>
</evidence>
<feature type="domain" description="ABC transporter" evidence="8">
    <location>
        <begin position="29"/>
        <end position="253"/>
    </location>
</feature>
<dbReference type="PANTHER" id="PTHR42711">
    <property type="entry name" value="ABC TRANSPORTER ATP-BINDING PROTEIN"/>
    <property type="match status" value="1"/>
</dbReference>